<evidence type="ECO:0000313" key="3">
    <source>
        <dbReference type="Proteomes" id="UP001175000"/>
    </source>
</evidence>
<organism evidence="2 3">
    <name type="scientific">Immersiella caudata</name>
    <dbReference type="NCBI Taxonomy" id="314043"/>
    <lineage>
        <taxon>Eukaryota</taxon>
        <taxon>Fungi</taxon>
        <taxon>Dikarya</taxon>
        <taxon>Ascomycota</taxon>
        <taxon>Pezizomycotina</taxon>
        <taxon>Sordariomycetes</taxon>
        <taxon>Sordariomycetidae</taxon>
        <taxon>Sordariales</taxon>
        <taxon>Lasiosphaeriaceae</taxon>
        <taxon>Immersiella</taxon>
    </lineage>
</organism>
<evidence type="ECO:0000256" key="1">
    <source>
        <dbReference type="SAM" id="MobiDB-lite"/>
    </source>
</evidence>
<comment type="caution">
    <text evidence="2">The sequence shown here is derived from an EMBL/GenBank/DDBJ whole genome shotgun (WGS) entry which is preliminary data.</text>
</comment>
<gene>
    <name evidence="2" type="ORF">B0T14DRAFT_567856</name>
</gene>
<accession>A0AA39WIW3</accession>
<sequence length="115" mass="13120">MEKPTTHEGGIQRDVDSEPDLSEMSLTSTHNPLNTHEPVRDLTAARKVKRDHAKEVRVEVDDSGGVKLFDLHFGPIANYLFPLNQKTRNGLRKNGKGYSKYWWRVCKYYSSGTCP</sequence>
<dbReference type="AlphaFoldDB" id="A0AA39WIW3"/>
<dbReference type="EMBL" id="JAULSU010000005">
    <property type="protein sequence ID" value="KAK0616239.1"/>
    <property type="molecule type" value="Genomic_DNA"/>
</dbReference>
<keyword evidence="3" id="KW-1185">Reference proteome</keyword>
<feature type="compositionally biased region" description="Basic and acidic residues" evidence="1">
    <location>
        <begin position="1"/>
        <end position="16"/>
    </location>
</feature>
<evidence type="ECO:0000313" key="2">
    <source>
        <dbReference type="EMBL" id="KAK0616239.1"/>
    </source>
</evidence>
<dbReference type="Proteomes" id="UP001175000">
    <property type="component" value="Unassembled WGS sequence"/>
</dbReference>
<feature type="compositionally biased region" description="Polar residues" evidence="1">
    <location>
        <begin position="24"/>
        <end position="34"/>
    </location>
</feature>
<protein>
    <submittedName>
        <fullName evidence="2">Uncharacterized protein</fullName>
    </submittedName>
</protein>
<name>A0AA39WIW3_9PEZI</name>
<proteinExistence type="predicted"/>
<feature type="region of interest" description="Disordered" evidence="1">
    <location>
        <begin position="1"/>
        <end position="41"/>
    </location>
</feature>
<reference evidence="2" key="1">
    <citation type="submission" date="2023-06" db="EMBL/GenBank/DDBJ databases">
        <title>Genome-scale phylogeny and comparative genomics of the fungal order Sordariales.</title>
        <authorList>
            <consortium name="Lawrence Berkeley National Laboratory"/>
            <person name="Hensen N."/>
            <person name="Bonometti L."/>
            <person name="Westerberg I."/>
            <person name="Brannstrom I.O."/>
            <person name="Guillou S."/>
            <person name="Cros-Aarteil S."/>
            <person name="Calhoun S."/>
            <person name="Haridas S."/>
            <person name="Kuo A."/>
            <person name="Mondo S."/>
            <person name="Pangilinan J."/>
            <person name="Riley R."/>
            <person name="Labutti K."/>
            <person name="Andreopoulos B."/>
            <person name="Lipzen A."/>
            <person name="Chen C."/>
            <person name="Yanf M."/>
            <person name="Daum C."/>
            <person name="Ng V."/>
            <person name="Clum A."/>
            <person name="Steindorff A."/>
            <person name="Ohm R."/>
            <person name="Martin F."/>
            <person name="Silar P."/>
            <person name="Natvig D."/>
            <person name="Lalanne C."/>
            <person name="Gautier V."/>
            <person name="Ament-Velasquez S.L."/>
            <person name="Kruys A."/>
            <person name="Hutchinson M.I."/>
            <person name="Powell A.J."/>
            <person name="Barry K."/>
            <person name="Miller A.N."/>
            <person name="Grigoriev I.V."/>
            <person name="Debuchy R."/>
            <person name="Gladieux P."/>
            <person name="Thoren M.H."/>
            <person name="Johannesson H."/>
        </authorList>
    </citation>
    <scope>NUCLEOTIDE SEQUENCE</scope>
    <source>
        <strain evidence="2">CBS 606.72</strain>
    </source>
</reference>